<evidence type="ECO:0000313" key="2">
    <source>
        <dbReference type="EMBL" id="KAA0176286.1"/>
    </source>
</evidence>
<dbReference type="Proteomes" id="UP000322899">
    <property type="component" value="Unassembled WGS sequence"/>
</dbReference>
<feature type="compositionally biased region" description="Low complexity" evidence="1">
    <location>
        <begin position="181"/>
        <end position="192"/>
    </location>
</feature>
<feature type="compositionally biased region" description="Low complexity" evidence="1">
    <location>
        <begin position="145"/>
        <end position="174"/>
    </location>
</feature>
<proteinExistence type="predicted"/>
<evidence type="ECO:0000256" key="1">
    <source>
        <dbReference type="SAM" id="MobiDB-lite"/>
    </source>
</evidence>
<sequence>MDPSWSNTGATWYETMFSKEAARKAVVAARDAASTSAAMVQLAAASVARSVEAELGRCFKGRPACQVPSSLERAGARNDPLFDSEGEMDEDIVALSLRCRQGNGAARPEAEFDDDAFIEALDADSDPHELRWGDEDEDVPADGNASAAAPGEPTASAAAAAGAAAATAAPSSRASRPREPAAPAAAPKLSPP</sequence>
<reference evidence="2 3" key="1">
    <citation type="submission" date="2019-07" db="EMBL/GenBank/DDBJ databases">
        <title>Genomes of Cafeteria roenbergensis.</title>
        <authorList>
            <person name="Fischer M.G."/>
            <person name="Hackl T."/>
            <person name="Roman M."/>
        </authorList>
    </citation>
    <scope>NUCLEOTIDE SEQUENCE [LARGE SCALE GENOMIC DNA]</scope>
    <source>
        <strain evidence="2 3">E4-10P</strain>
    </source>
</reference>
<dbReference type="EMBL" id="VLTO01000009">
    <property type="protein sequence ID" value="KAA0176286.1"/>
    <property type="molecule type" value="Genomic_DNA"/>
</dbReference>
<name>A0A5A8EEN3_CAFRO</name>
<gene>
    <name evidence="2" type="ORF">FNF27_02342</name>
</gene>
<dbReference type="AlphaFoldDB" id="A0A5A8EEN3"/>
<comment type="caution">
    <text evidence="2">The sequence shown here is derived from an EMBL/GenBank/DDBJ whole genome shotgun (WGS) entry which is preliminary data.</text>
</comment>
<accession>A0A5A8EEN3</accession>
<evidence type="ECO:0000313" key="3">
    <source>
        <dbReference type="Proteomes" id="UP000322899"/>
    </source>
</evidence>
<protein>
    <submittedName>
        <fullName evidence="2">Uncharacterized protein</fullName>
    </submittedName>
</protein>
<organism evidence="2 3">
    <name type="scientific">Cafeteria roenbergensis</name>
    <name type="common">Marine flagellate</name>
    <dbReference type="NCBI Taxonomy" id="33653"/>
    <lineage>
        <taxon>Eukaryota</taxon>
        <taxon>Sar</taxon>
        <taxon>Stramenopiles</taxon>
        <taxon>Bigyra</taxon>
        <taxon>Opalozoa</taxon>
        <taxon>Bicosoecida</taxon>
        <taxon>Cafeteriaceae</taxon>
        <taxon>Cafeteria</taxon>
    </lineage>
</organism>
<feature type="region of interest" description="Disordered" evidence="1">
    <location>
        <begin position="124"/>
        <end position="192"/>
    </location>
</feature>